<gene>
    <name evidence="1" type="ORF">V6N11_008912</name>
</gene>
<comment type="caution">
    <text evidence="1">The sequence shown here is derived from an EMBL/GenBank/DDBJ whole genome shotgun (WGS) entry which is preliminary data.</text>
</comment>
<sequence length="131" mass="14829">MPLQFLKILQTSRSIVYPQPYTRRAASEVPYSCLVLKDIGKLDPDLYPKRFELHKLQEGLYKGSGDLGPRISFDIPDHVPDICNERKKPNGSCSVALKCICHAKECSMISSSFHLVYTLYCNVSIDLMVFS</sequence>
<name>A0ABR2PP74_9ROSI</name>
<keyword evidence="2" id="KW-1185">Reference proteome</keyword>
<reference evidence="1 2" key="1">
    <citation type="journal article" date="2024" name="G3 (Bethesda)">
        <title>Genome assembly of Hibiscus sabdariffa L. provides insights into metabolisms of medicinal natural products.</title>
        <authorList>
            <person name="Kim T."/>
        </authorList>
    </citation>
    <scope>NUCLEOTIDE SEQUENCE [LARGE SCALE GENOMIC DNA]</scope>
    <source>
        <strain evidence="1">TK-2024</strain>
        <tissue evidence="1">Old leaves</tissue>
    </source>
</reference>
<dbReference type="Proteomes" id="UP001396334">
    <property type="component" value="Unassembled WGS sequence"/>
</dbReference>
<accession>A0ABR2PP74</accession>
<protein>
    <submittedName>
        <fullName evidence="1">Uncharacterized protein</fullName>
    </submittedName>
</protein>
<evidence type="ECO:0000313" key="2">
    <source>
        <dbReference type="Proteomes" id="UP001396334"/>
    </source>
</evidence>
<dbReference type="EMBL" id="JBBPBN010000054">
    <property type="protein sequence ID" value="KAK8990205.1"/>
    <property type="molecule type" value="Genomic_DNA"/>
</dbReference>
<organism evidence="1 2">
    <name type="scientific">Hibiscus sabdariffa</name>
    <name type="common">roselle</name>
    <dbReference type="NCBI Taxonomy" id="183260"/>
    <lineage>
        <taxon>Eukaryota</taxon>
        <taxon>Viridiplantae</taxon>
        <taxon>Streptophyta</taxon>
        <taxon>Embryophyta</taxon>
        <taxon>Tracheophyta</taxon>
        <taxon>Spermatophyta</taxon>
        <taxon>Magnoliopsida</taxon>
        <taxon>eudicotyledons</taxon>
        <taxon>Gunneridae</taxon>
        <taxon>Pentapetalae</taxon>
        <taxon>rosids</taxon>
        <taxon>malvids</taxon>
        <taxon>Malvales</taxon>
        <taxon>Malvaceae</taxon>
        <taxon>Malvoideae</taxon>
        <taxon>Hibiscus</taxon>
    </lineage>
</organism>
<proteinExistence type="predicted"/>
<evidence type="ECO:0000313" key="1">
    <source>
        <dbReference type="EMBL" id="KAK8990205.1"/>
    </source>
</evidence>